<feature type="region of interest" description="Disordered" evidence="1">
    <location>
        <begin position="1"/>
        <end position="58"/>
    </location>
</feature>
<sequence>MSSNSLKQITYPHKRNRSKPSRILPASSPLHEFETSEASVSRSQSSPRPLKRVRRSSNPEFFFPSKLESSIVTPAASTSQFETPYPSALAEEQKFKLKSSRGLPMHPDQFSPLPTAHPVRYRTFSSNLFKENVSRRVPKKDASLDSPFNSRPNSACSSPRNRTPASSSTKQKLPKRTLSDTNYNPNIPQSASTTNSPTHSPTRPRRPSAPSPPRPGTWIPKETTFGNFDFDFHSALANPFFLSSATNDIDFNRPPSSLSFYGELDSELFDDSQAISTSANTNRAYPLDSAFEDDDEDFGDGENDRTITQDTMDVDLSMSPPASQEWTHRPQTGAYTYSPPEDFDMYDDISLGLSLRLAPLVPNEEDGASPPVLHTDRGKTRDTDLKHLFDGLALAPRTRFLTTRTRSLDSPDSPTPADSNSNARPKGRDRRGTIRASDFPIKAAFAPARRTRSGTVIGPPAAVPLSRSGALGSLDGTEPDSIGEVSEDEELNGWCSDGWAVAAPPSPVVSRKLRWPAQNASQEAHSPIRADANVGLLPSPVLQRKLRKGKGREIVSEEEGEEDEL</sequence>
<comment type="caution">
    <text evidence="2">The sequence shown here is derived from an EMBL/GenBank/DDBJ whole genome shotgun (WGS) entry which is preliminary data.</text>
</comment>
<feature type="compositionally biased region" description="Acidic residues" evidence="1">
    <location>
        <begin position="290"/>
        <end position="301"/>
    </location>
</feature>
<feature type="region of interest" description="Disordered" evidence="1">
    <location>
        <begin position="285"/>
        <end position="340"/>
    </location>
</feature>
<dbReference type="AlphaFoldDB" id="A0AAD7CZX5"/>
<keyword evidence="3" id="KW-1185">Reference proteome</keyword>
<protein>
    <submittedName>
        <fullName evidence="2">Uncharacterized protein</fullName>
    </submittedName>
</protein>
<feature type="compositionally biased region" description="Polar residues" evidence="1">
    <location>
        <begin position="410"/>
        <end position="423"/>
    </location>
</feature>
<dbReference type="Proteomes" id="UP001221757">
    <property type="component" value="Unassembled WGS sequence"/>
</dbReference>
<feature type="region of interest" description="Disordered" evidence="1">
    <location>
        <begin position="468"/>
        <end position="489"/>
    </location>
</feature>
<accession>A0AAD7CZX5</accession>
<feature type="compositionally biased region" description="Polar residues" evidence="1">
    <location>
        <begin position="146"/>
        <end position="171"/>
    </location>
</feature>
<feature type="compositionally biased region" description="Acidic residues" evidence="1">
    <location>
        <begin position="556"/>
        <end position="565"/>
    </location>
</feature>
<feature type="region of interest" description="Disordered" evidence="1">
    <location>
        <begin position="92"/>
        <end position="117"/>
    </location>
</feature>
<feature type="compositionally biased region" description="Low complexity" evidence="1">
    <location>
        <begin position="190"/>
        <end position="201"/>
    </location>
</feature>
<organism evidence="2 3">
    <name type="scientific">Mycena rosella</name>
    <name type="common">Pink bonnet</name>
    <name type="synonym">Agaricus rosellus</name>
    <dbReference type="NCBI Taxonomy" id="1033263"/>
    <lineage>
        <taxon>Eukaryota</taxon>
        <taxon>Fungi</taxon>
        <taxon>Dikarya</taxon>
        <taxon>Basidiomycota</taxon>
        <taxon>Agaricomycotina</taxon>
        <taxon>Agaricomycetes</taxon>
        <taxon>Agaricomycetidae</taxon>
        <taxon>Agaricales</taxon>
        <taxon>Marasmiineae</taxon>
        <taxon>Mycenaceae</taxon>
        <taxon>Mycena</taxon>
    </lineage>
</organism>
<feature type="region of interest" description="Disordered" evidence="1">
    <location>
        <begin position="401"/>
        <end position="437"/>
    </location>
</feature>
<evidence type="ECO:0000256" key="1">
    <source>
        <dbReference type="SAM" id="MobiDB-lite"/>
    </source>
</evidence>
<dbReference type="EMBL" id="JARKIE010000181">
    <property type="protein sequence ID" value="KAJ7670356.1"/>
    <property type="molecule type" value="Genomic_DNA"/>
</dbReference>
<reference evidence="2" key="1">
    <citation type="submission" date="2023-03" db="EMBL/GenBank/DDBJ databases">
        <title>Massive genome expansion in bonnet fungi (Mycena s.s.) driven by repeated elements and novel gene families across ecological guilds.</title>
        <authorList>
            <consortium name="Lawrence Berkeley National Laboratory"/>
            <person name="Harder C.B."/>
            <person name="Miyauchi S."/>
            <person name="Viragh M."/>
            <person name="Kuo A."/>
            <person name="Thoen E."/>
            <person name="Andreopoulos B."/>
            <person name="Lu D."/>
            <person name="Skrede I."/>
            <person name="Drula E."/>
            <person name="Henrissat B."/>
            <person name="Morin E."/>
            <person name="Kohler A."/>
            <person name="Barry K."/>
            <person name="LaButti K."/>
            <person name="Morin E."/>
            <person name="Salamov A."/>
            <person name="Lipzen A."/>
            <person name="Mereny Z."/>
            <person name="Hegedus B."/>
            <person name="Baldrian P."/>
            <person name="Stursova M."/>
            <person name="Weitz H."/>
            <person name="Taylor A."/>
            <person name="Grigoriev I.V."/>
            <person name="Nagy L.G."/>
            <person name="Martin F."/>
            <person name="Kauserud H."/>
        </authorList>
    </citation>
    <scope>NUCLEOTIDE SEQUENCE</scope>
    <source>
        <strain evidence="2">CBHHK067</strain>
    </source>
</reference>
<feature type="region of interest" description="Disordered" evidence="1">
    <location>
        <begin position="135"/>
        <end position="222"/>
    </location>
</feature>
<feature type="region of interest" description="Disordered" evidence="1">
    <location>
        <begin position="546"/>
        <end position="565"/>
    </location>
</feature>
<name>A0AAD7CZX5_MYCRO</name>
<feature type="compositionally biased region" description="Polar residues" evidence="1">
    <location>
        <begin position="320"/>
        <end position="335"/>
    </location>
</feature>
<evidence type="ECO:0000313" key="2">
    <source>
        <dbReference type="EMBL" id="KAJ7670356.1"/>
    </source>
</evidence>
<feature type="compositionally biased region" description="Polar residues" evidence="1">
    <location>
        <begin position="179"/>
        <end position="189"/>
    </location>
</feature>
<feature type="compositionally biased region" description="Polar residues" evidence="1">
    <location>
        <begin position="36"/>
        <end position="47"/>
    </location>
</feature>
<proteinExistence type="predicted"/>
<evidence type="ECO:0000313" key="3">
    <source>
        <dbReference type="Proteomes" id="UP001221757"/>
    </source>
</evidence>
<gene>
    <name evidence="2" type="ORF">B0H17DRAFT_1246108</name>
</gene>